<feature type="region of interest" description="Disordered" evidence="1">
    <location>
        <begin position="76"/>
        <end position="104"/>
    </location>
</feature>
<feature type="compositionally biased region" description="Low complexity" evidence="1">
    <location>
        <begin position="78"/>
        <end position="97"/>
    </location>
</feature>
<evidence type="ECO:0000313" key="2">
    <source>
        <dbReference type="EMBL" id="MBB4265683.1"/>
    </source>
</evidence>
<dbReference type="Proteomes" id="UP000554286">
    <property type="component" value="Unassembled WGS sequence"/>
</dbReference>
<gene>
    <name evidence="2" type="ORF">GGD89_001305</name>
</gene>
<proteinExistence type="predicted"/>
<reference evidence="2 3" key="1">
    <citation type="submission" date="2020-08" db="EMBL/GenBank/DDBJ databases">
        <title>Genome sequencing of Purple Non-Sulfur Bacteria from various extreme environments.</title>
        <authorList>
            <person name="Mayer M."/>
        </authorList>
    </citation>
    <scope>NUCLEOTIDE SEQUENCE [LARGE SCALE GENOMIC DNA]</scope>
    <source>
        <strain evidence="2 3">JA131</strain>
    </source>
</reference>
<dbReference type="AlphaFoldDB" id="A0A7W6W9C6"/>
<evidence type="ECO:0000313" key="3">
    <source>
        <dbReference type="Proteomes" id="UP000554286"/>
    </source>
</evidence>
<sequence length="499" mass="55715">MARGSMMGEDADRITIEQGHGDAGWVSSMPGLLRGMARRWDSRSERNRGQRMVRAVESLYPALCRVEMEILKGEGASAGADEGTEANGADDGADGAAPRAEPRTPLLNALPFRGAVNDDRAIERGLEMFDVAWRSGAIALRASNGKLIPPGRGKVIVPACGQSIDQVKSYFVDRAARIILRQVPKVYERVAPELTDLTILPRLRRIGGMKPAVVNEVVRGFDGNVRRALIEVDDSVLDPLVRMRPRVLRALRESLAKDFPSLLEMDPSFLEAIATAFTIPEQVHDLGKSLLLVQSPDALHALAGWDRHDITEKVNEDRERRGLQPLTEPVYTTDIRALRAILGNEFDHLMEFPAALLEVFGRAIRETRELDVAPRQARIDQMMMFCQRYMDYLNRESVAALFLMAPEDQARIPKNLRPTIAEVFFILEGLWGKPGFGRKFFENIVPTQDCAKALRMMMLDHISLKERGSIKGEEELAQIVANSDLLDNHIKKFMNTKAS</sequence>
<evidence type="ECO:0000256" key="1">
    <source>
        <dbReference type="SAM" id="MobiDB-lite"/>
    </source>
</evidence>
<keyword evidence="3" id="KW-1185">Reference proteome</keyword>
<accession>A0A7W6W9C6</accession>
<comment type="caution">
    <text evidence="2">The sequence shown here is derived from an EMBL/GenBank/DDBJ whole genome shotgun (WGS) entry which is preliminary data.</text>
</comment>
<dbReference type="EMBL" id="JACIGK010000007">
    <property type="protein sequence ID" value="MBB4265683.1"/>
    <property type="molecule type" value="Genomic_DNA"/>
</dbReference>
<organism evidence="2 3">
    <name type="scientific">Roseospira visakhapatnamensis</name>
    <dbReference type="NCBI Taxonomy" id="390880"/>
    <lineage>
        <taxon>Bacteria</taxon>
        <taxon>Pseudomonadati</taxon>
        <taxon>Pseudomonadota</taxon>
        <taxon>Alphaproteobacteria</taxon>
        <taxon>Rhodospirillales</taxon>
        <taxon>Rhodospirillaceae</taxon>
        <taxon>Roseospira</taxon>
    </lineage>
</organism>
<dbReference type="RefSeq" id="WP_184043296.1">
    <property type="nucleotide sequence ID" value="NZ_JACIGK010000007.1"/>
</dbReference>
<name>A0A7W6W9C6_9PROT</name>
<protein>
    <submittedName>
        <fullName evidence="2">Uncharacterized protein</fullName>
    </submittedName>
</protein>